<organism evidence="1 2">
    <name type="scientific">Salibacterium halotolerans</name>
    <dbReference type="NCBI Taxonomy" id="1884432"/>
    <lineage>
        <taxon>Bacteria</taxon>
        <taxon>Bacillati</taxon>
        <taxon>Bacillota</taxon>
        <taxon>Bacilli</taxon>
        <taxon>Bacillales</taxon>
        <taxon>Bacillaceae</taxon>
    </lineage>
</organism>
<name>A0A1I5WCP4_9BACI</name>
<protein>
    <submittedName>
        <fullName evidence="1">Uncharacterized protein</fullName>
    </submittedName>
</protein>
<evidence type="ECO:0000313" key="1">
    <source>
        <dbReference type="EMBL" id="SFQ17431.1"/>
    </source>
</evidence>
<dbReference type="AlphaFoldDB" id="A0A1I5WCP4"/>
<dbReference type="EMBL" id="FOXD01000020">
    <property type="protein sequence ID" value="SFQ17431.1"/>
    <property type="molecule type" value="Genomic_DNA"/>
</dbReference>
<dbReference type="STRING" id="1884432.SAMN05518683_1208"/>
<gene>
    <name evidence="1" type="ORF">SAMN05518683_1208</name>
</gene>
<dbReference type="Proteomes" id="UP000198892">
    <property type="component" value="Unassembled WGS sequence"/>
</dbReference>
<keyword evidence="2" id="KW-1185">Reference proteome</keyword>
<reference evidence="2" key="1">
    <citation type="submission" date="2016-10" db="EMBL/GenBank/DDBJ databases">
        <authorList>
            <person name="Varghese N."/>
            <person name="Submissions S."/>
        </authorList>
    </citation>
    <scope>NUCLEOTIDE SEQUENCE [LARGE SCALE GENOMIC DNA]</scope>
    <source>
        <strain evidence="2">S7</strain>
    </source>
</reference>
<evidence type="ECO:0000313" key="2">
    <source>
        <dbReference type="Proteomes" id="UP000198892"/>
    </source>
</evidence>
<sequence length="54" mass="5632">MQAEGFSWLIAAAGLQVSSALPQDVALLSRTSTAQGVYAFLVAVDGLSSYDKRA</sequence>
<accession>A0A1I5WCP4</accession>
<proteinExistence type="predicted"/>